<keyword evidence="2" id="KW-0812">Transmembrane</keyword>
<protein>
    <submittedName>
        <fullName evidence="4">2TM domain-containing protein</fullName>
    </submittedName>
</protein>
<gene>
    <name evidence="4" type="ORF">ACFFGG_00650</name>
</gene>
<evidence type="ECO:0000256" key="1">
    <source>
        <dbReference type="SAM" id="MobiDB-lite"/>
    </source>
</evidence>
<comment type="caution">
    <text evidence="4">The sequence shown here is derived from an EMBL/GenBank/DDBJ whole genome shotgun (WGS) entry which is preliminary data.</text>
</comment>
<keyword evidence="2" id="KW-0472">Membrane</keyword>
<organism evidence="4 5">
    <name type="scientific">Ottowia pentelensis</name>
    <dbReference type="NCBI Taxonomy" id="511108"/>
    <lineage>
        <taxon>Bacteria</taxon>
        <taxon>Pseudomonadati</taxon>
        <taxon>Pseudomonadota</taxon>
        <taxon>Betaproteobacteria</taxon>
        <taxon>Burkholderiales</taxon>
        <taxon>Comamonadaceae</taxon>
        <taxon>Ottowia</taxon>
    </lineage>
</organism>
<proteinExistence type="predicted"/>
<accession>A0ABV6PND1</accession>
<dbReference type="Proteomes" id="UP001589834">
    <property type="component" value="Unassembled WGS sequence"/>
</dbReference>
<evidence type="ECO:0000259" key="3">
    <source>
        <dbReference type="Pfam" id="PF13239"/>
    </source>
</evidence>
<feature type="region of interest" description="Disordered" evidence="1">
    <location>
        <begin position="1"/>
        <end position="22"/>
    </location>
</feature>
<evidence type="ECO:0000313" key="5">
    <source>
        <dbReference type="Proteomes" id="UP001589834"/>
    </source>
</evidence>
<dbReference type="Pfam" id="PF13239">
    <property type="entry name" value="2TM"/>
    <property type="match status" value="1"/>
</dbReference>
<dbReference type="RefSeq" id="WP_377478663.1">
    <property type="nucleotide sequence ID" value="NZ_JBHLTN010000002.1"/>
</dbReference>
<feature type="transmembrane region" description="Helical" evidence="2">
    <location>
        <begin position="61"/>
        <end position="84"/>
    </location>
</feature>
<keyword evidence="5" id="KW-1185">Reference proteome</keyword>
<feature type="domain" description="2TM" evidence="3">
    <location>
        <begin position="26"/>
        <end position="83"/>
    </location>
</feature>
<feature type="transmembrane region" description="Helical" evidence="2">
    <location>
        <begin position="34"/>
        <end position="55"/>
    </location>
</feature>
<dbReference type="InterPro" id="IPR025698">
    <property type="entry name" value="2TM_dom"/>
</dbReference>
<evidence type="ECO:0000313" key="4">
    <source>
        <dbReference type="EMBL" id="MFC0591054.1"/>
    </source>
</evidence>
<evidence type="ECO:0000256" key="2">
    <source>
        <dbReference type="SAM" id="Phobius"/>
    </source>
</evidence>
<keyword evidence="2" id="KW-1133">Transmembrane helix</keyword>
<sequence>MSRHDRDFDALPAGPAGDEAARERLARKRAGAKMGWTVHALVYVGVNAGLALISWHSGQDWFVFPLAGWGLGLAIHGAVVWLSAGGAGLHERLLQAERAKLRRHTE</sequence>
<dbReference type="EMBL" id="JBHLTN010000002">
    <property type="protein sequence ID" value="MFC0591054.1"/>
    <property type="molecule type" value="Genomic_DNA"/>
</dbReference>
<reference evidence="4 5" key="1">
    <citation type="submission" date="2024-09" db="EMBL/GenBank/DDBJ databases">
        <authorList>
            <person name="Sun Q."/>
            <person name="Mori K."/>
        </authorList>
    </citation>
    <scope>NUCLEOTIDE SEQUENCE [LARGE SCALE GENOMIC DNA]</scope>
    <source>
        <strain evidence="4 5">NCAIM B.02336</strain>
    </source>
</reference>
<name>A0ABV6PND1_9BURK</name>